<evidence type="ECO:0000256" key="6">
    <source>
        <dbReference type="ARBA" id="ARBA00023136"/>
    </source>
</evidence>
<keyword evidence="6 7" id="KW-0472">Membrane</keyword>
<dbReference type="InterPro" id="IPR018076">
    <property type="entry name" value="T2SS_GspF_dom"/>
</dbReference>
<feature type="domain" description="Type II secretion system protein GspF" evidence="8">
    <location>
        <begin position="32"/>
        <end position="146"/>
    </location>
</feature>
<keyword evidence="5 7" id="KW-1133">Transmembrane helix</keyword>
<evidence type="ECO:0000256" key="2">
    <source>
        <dbReference type="ARBA" id="ARBA00005745"/>
    </source>
</evidence>
<keyword evidence="4 7" id="KW-0812">Transmembrane</keyword>
<keyword evidence="3" id="KW-1003">Cell membrane</keyword>
<dbReference type="Proteomes" id="UP000557717">
    <property type="component" value="Unassembled WGS sequence"/>
</dbReference>
<dbReference type="Gene3D" id="1.20.81.30">
    <property type="entry name" value="Type II secretion system (T2SS), domain F"/>
    <property type="match status" value="2"/>
</dbReference>
<evidence type="ECO:0000256" key="5">
    <source>
        <dbReference type="ARBA" id="ARBA00022989"/>
    </source>
</evidence>
<proteinExistence type="inferred from homology"/>
<comment type="similarity">
    <text evidence="2">Belongs to the GSP F family.</text>
</comment>
<accession>A0A840V9J1</accession>
<comment type="subcellular location">
    <subcellularLocation>
        <location evidence="1">Cell membrane</location>
        <topology evidence="1">Multi-pass membrane protein</topology>
    </subcellularLocation>
</comment>
<feature type="transmembrane region" description="Helical" evidence="7">
    <location>
        <begin position="129"/>
        <end position="148"/>
    </location>
</feature>
<dbReference type="PANTHER" id="PTHR30012">
    <property type="entry name" value="GENERAL SECRETION PATHWAY PROTEIN"/>
    <property type="match status" value="1"/>
</dbReference>
<evidence type="ECO:0000256" key="7">
    <source>
        <dbReference type="SAM" id="Phobius"/>
    </source>
</evidence>
<keyword evidence="10" id="KW-1185">Reference proteome</keyword>
<evidence type="ECO:0000256" key="4">
    <source>
        <dbReference type="ARBA" id="ARBA00022692"/>
    </source>
</evidence>
<dbReference type="AlphaFoldDB" id="A0A840V9J1"/>
<gene>
    <name evidence="9" type="ORF">HNR46_000673</name>
</gene>
<dbReference type="Pfam" id="PF00482">
    <property type="entry name" value="T2SSF"/>
    <property type="match status" value="2"/>
</dbReference>
<dbReference type="PANTHER" id="PTHR30012:SF0">
    <property type="entry name" value="TYPE II SECRETION SYSTEM PROTEIN F-RELATED"/>
    <property type="match status" value="1"/>
</dbReference>
<evidence type="ECO:0000259" key="8">
    <source>
        <dbReference type="Pfam" id="PF00482"/>
    </source>
</evidence>
<sequence>MLRREDSIREAGSAWLSLAKMLEMTFQRREGFYSELAKLTEAGFGIREALRLMVESGLQEAESNRVERMESALAEGRSIAGAFAAAEVSKLEAVLIEAGERSGKIATAYRHLAEYFGMLAAARRKALQALVYPLVLLHLGMLLAAIPVGDLMEGLDFTRVVVRLGISLALAYGGIGLGYLWVRSALAKAPTDAGVDRALNRIPWVGKARRSLAMARYARVDHAAVLAGLPMEETVRLAGEASLSGELTAAVERIVPAVKEGMAIGPLMVGEPAFPKSFSRSYLTAEESGTLDQDLDRWAKHFANEASERVDRLTVMLPKLGYALIVAFVVWKILGFYSGYFGLIEELGG</sequence>
<feature type="transmembrane region" description="Helical" evidence="7">
    <location>
        <begin position="322"/>
        <end position="343"/>
    </location>
</feature>
<evidence type="ECO:0000256" key="1">
    <source>
        <dbReference type="ARBA" id="ARBA00004651"/>
    </source>
</evidence>
<reference evidence="9 10" key="1">
    <citation type="submission" date="2020-08" db="EMBL/GenBank/DDBJ databases">
        <title>Genomic Encyclopedia of Type Strains, Phase IV (KMG-IV): sequencing the most valuable type-strain genomes for metagenomic binning, comparative biology and taxonomic classification.</title>
        <authorList>
            <person name="Goeker M."/>
        </authorList>
    </citation>
    <scope>NUCLEOTIDE SEQUENCE [LARGE SCALE GENOMIC DNA]</scope>
    <source>
        <strain evidence="9 10">YC6886</strain>
    </source>
</reference>
<evidence type="ECO:0000313" key="9">
    <source>
        <dbReference type="EMBL" id="MBB5350449.1"/>
    </source>
</evidence>
<feature type="transmembrane region" description="Helical" evidence="7">
    <location>
        <begin position="160"/>
        <end position="182"/>
    </location>
</feature>
<protein>
    <submittedName>
        <fullName evidence="9">Type II secretory pathway component PulF</fullName>
    </submittedName>
</protein>
<evidence type="ECO:0000256" key="3">
    <source>
        <dbReference type="ARBA" id="ARBA00022475"/>
    </source>
</evidence>
<name>A0A840V9J1_9BACT</name>
<dbReference type="InterPro" id="IPR003004">
    <property type="entry name" value="GspF/PilC"/>
</dbReference>
<dbReference type="EMBL" id="JACHFD010000002">
    <property type="protein sequence ID" value="MBB5350449.1"/>
    <property type="molecule type" value="Genomic_DNA"/>
</dbReference>
<dbReference type="InterPro" id="IPR042094">
    <property type="entry name" value="T2SS_GspF_sf"/>
</dbReference>
<comment type="caution">
    <text evidence="9">The sequence shown here is derived from an EMBL/GenBank/DDBJ whole genome shotgun (WGS) entry which is preliminary data.</text>
</comment>
<feature type="domain" description="Type II secretion system protein GspF" evidence="8">
    <location>
        <begin position="227"/>
        <end position="337"/>
    </location>
</feature>
<evidence type="ECO:0000313" key="10">
    <source>
        <dbReference type="Proteomes" id="UP000557717"/>
    </source>
</evidence>
<organism evidence="9 10">
    <name type="scientific">Haloferula luteola</name>
    <dbReference type="NCBI Taxonomy" id="595692"/>
    <lineage>
        <taxon>Bacteria</taxon>
        <taxon>Pseudomonadati</taxon>
        <taxon>Verrucomicrobiota</taxon>
        <taxon>Verrucomicrobiia</taxon>
        <taxon>Verrucomicrobiales</taxon>
        <taxon>Verrucomicrobiaceae</taxon>
        <taxon>Haloferula</taxon>
    </lineage>
</organism>
<dbReference type="RefSeq" id="WP_184015743.1">
    <property type="nucleotide sequence ID" value="NZ_JACHFD010000002.1"/>
</dbReference>
<dbReference type="GO" id="GO:0005886">
    <property type="term" value="C:plasma membrane"/>
    <property type="evidence" value="ECO:0007669"/>
    <property type="project" value="UniProtKB-SubCell"/>
</dbReference>